<sequence length="189" mass="20811">MTGTMIPRRPLRDVLLADRRALVVEDGRVLVLAEDVSWGYGGSGPYRLARAILSYFFSPEFAAEYSHAFKWDVVAATPLFPPSQVLAAATIRDWLAGLHGERQLPRVTHDVRLARYREARALLERFRAAPAGWLFWHGWVDGVGCDRCQLLGPEAACWGRALCHGEYWGCGCAACAARRGSLALAGGAR</sequence>
<dbReference type="Pfam" id="PF19663">
    <property type="entry name" value="DUF6166"/>
    <property type="match status" value="1"/>
</dbReference>
<organism evidence="1">
    <name type="scientific">Thermorudis sp</name>
    <dbReference type="NCBI Taxonomy" id="1969470"/>
    <lineage>
        <taxon>Bacteria</taxon>
        <taxon>Pseudomonadati</taxon>
        <taxon>Thermomicrobiota</taxon>
        <taxon>Thermomicrobia</taxon>
        <taxon>Thermomicrobia incertae sedis</taxon>
        <taxon>Thermorudis</taxon>
    </lineage>
</organism>
<reference evidence="1" key="1">
    <citation type="journal article" date="2020" name="mSystems">
        <title>Genome- and Community-Level Interaction Insights into Carbon Utilization and Element Cycling Functions of Hydrothermarchaeota in Hydrothermal Sediment.</title>
        <authorList>
            <person name="Zhou Z."/>
            <person name="Liu Y."/>
            <person name="Xu W."/>
            <person name="Pan J."/>
            <person name="Luo Z.H."/>
            <person name="Li M."/>
        </authorList>
    </citation>
    <scope>NUCLEOTIDE SEQUENCE [LARGE SCALE GENOMIC DNA]</scope>
    <source>
        <strain evidence="1">SpSt-192</strain>
    </source>
</reference>
<dbReference type="AlphaFoldDB" id="A0A7C2WJ05"/>
<dbReference type="EMBL" id="DSID01000402">
    <property type="protein sequence ID" value="HEX70628.1"/>
    <property type="molecule type" value="Genomic_DNA"/>
</dbReference>
<proteinExistence type="predicted"/>
<protein>
    <submittedName>
        <fullName evidence="1">Uncharacterized protein</fullName>
    </submittedName>
</protein>
<evidence type="ECO:0000313" key="1">
    <source>
        <dbReference type="EMBL" id="HEX70628.1"/>
    </source>
</evidence>
<gene>
    <name evidence="1" type="ORF">ENP13_05225</name>
</gene>
<dbReference type="InterPro" id="IPR046164">
    <property type="entry name" value="DUF6166"/>
</dbReference>
<comment type="caution">
    <text evidence="1">The sequence shown here is derived from an EMBL/GenBank/DDBJ whole genome shotgun (WGS) entry which is preliminary data.</text>
</comment>
<name>A0A7C2WJ05_9BACT</name>
<accession>A0A7C2WJ05</accession>